<keyword evidence="16" id="KW-1185">Reference proteome</keyword>
<organism evidence="15 16">
    <name type="scientific">Gossypium lobatum</name>
    <dbReference type="NCBI Taxonomy" id="34289"/>
    <lineage>
        <taxon>Eukaryota</taxon>
        <taxon>Viridiplantae</taxon>
        <taxon>Streptophyta</taxon>
        <taxon>Embryophyta</taxon>
        <taxon>Tracheophyta</taxon>
        <taxon>Spermatophyta</taxon>
        <taxon>Magnoliopsida</taxon>
        <taxon>eudicotyledons</taxon>
        <taxon>Gunneridae</taxon>
        <taxon>Pentapetalae</taxon>
        <taxon>rosids</taxon>
        <taxon>malvids</taxon>
        <taxon>Malvales</taxon>
        <taxon>Malvaceae</taxon>
        <taxon>Malvoideae</taxon>
        <taxon>Gossypium</taxon>
    </lineage>
</organism>
<evidence type="ECO:0000256" key="10">
    <source>
        <dbReference type="ARBA" id="ARBA00022989"/>
    </source>
</evidence>
<feature type="transmembrane region" description="Helical" evidence="14">
    <location>
        <begin position="65"/>
        <end position="84"/>
    </location>
</feature>
<comment type="subcellular location">
    <subcellularLocation>
        <location evidence="1">Endoplasmic reticulum membrane</location>
        <topology evidence="1">Multi-pass membrane protein</topology>
    </subcellularLocation>
</comment>
<dbReference type="PANTHER" id="PTHR12989:SF10">
    <property type="entry name" value="DOL-P-GLC:GLC(2)MAN(9)GLCNAC(2)-PP-DOL ALPHA-1,2-GLUCOSYLTRANSFERASE-RELATED"/>
    <property type="match status" value="1"/>
</dbReference>
<feature type="transmembrane region" description="Helical" evidence="14">
    <location>
        <begin position="104"/>
        <end position="123"/>
    </location>
</feature>
<dbReference type="PANTHER" id="PTHR12989">
    <property type="entry name" value="ALPHA-1,2-GLUCOSYLTRANSFERASE ALG10"/>
    <property type="match status" value="1"/>
</dbReference>
<keyword evidence="9" id="KW-0256">Endoplasmic reticulum</keyword>
<keyword evidence="6" id="KW-0328">Glycosyltransferase</keyword>
<dbReference type="GO" id="GO:0006488">
    <property type="term" value="P:dolichol-linked oligosaccharide biosynthetic process"/>
    <property type="evidence" value="ECO:0007669"/>
    <property type="project" value="InterPro"/>
</dbReference>
<evidence type="ECO:0000256" key="11">
    <source>
        <dbReference type="ARBA" id="ARBA00023136"/>
    </source>
</evidence>
<feature type="transmembrane region" description="Helical" evidence="14">
    <location>
        <begin position="31"/>
        <end position="53"/>
    </location>
</feature>
<evidence type="ECO:0000256" key="13">
    <source>
        <dbReference type="ARBA" id="ARBA00048064"/>
    </source>
</evidence>
<evidence type="ECO:0000256" key="1">
    <source>
        <dbReference type="ARBA" id="ARBA00004477"/>
    </source>
</evidence>
<comment type="pathway">
    <text evidence="2">Protein modification; protein glycosylation.</text>
</comment>
<evidence type="ECO:0000256" key="8">
    <source>
        <dbReference type="ARBA" id="ARBA00022692"/>
    </source>
</evidence>
<comment type="function">
    <text evidence="12">Dol-P-Glc:Glc(2)Man(9)GlcNAc(2)-PP-Dol alpha-1,2-glucosyltransferase that operates in the biosynthetic pathway of dolichol-linked oligosaccharides, the glycan precursors employed in protein asparagine (N)-glycosylation. The assembly of dolichol-linked oligosaccharides begins on the cytosolic side of the endoplasmic reticulum membrane and finishes in its lumen. The sequential addition of sugars to dolichol pyrophosphate produces dolichol-linked oligosaccharides containing fourteen sugars, including two GlcNAcs, nine mannoses and three glucoses. Once assembled, the oligosaccharide is transferred from the lipid to nascent proteins by oligosaccharyltransferases. In the lumen of the endoplasmic reticulum, adds the third and last glucose residue from dolichyl phosphate glucose (Dol-P-Glc) onto the lipid-linked oligosaccharide intermediate Glc(2)Man(9)GlcNAc(2)-PP-Dol to produce Glc(3)Man(9)GlcNAc(2)-PP-Dol.</text>
</comment>
<dbReference type="Pfam" id="PF04922">
    <property type="entry name" value="DIE2_ALG10"/>
    <property type="match status" value="1"/>
</dbReference>
<evidence type="ECO:0000313" key="15">
    <source>
        <dbReference type="EMBL" id="MBA0572223.1"/>
    </source>
</evidence>
<sequence length="125" mass="14329">MQRLINGLFTGQTRQTPLQPLKSQWKLSVSFSPFFFVLLAFVSFLFWNGSVVIGVKEAHAVSPKFAQIMYFSIISLFLRLLYISQQVMLHSSINNSQSWLLTSILYTVLNIFMMRMFVLAVPLGT</sequence>
<keyword evidence="10 14" id="KW-1133">Transmembrane helix</keyword>
<proteinExistence type="inferred from homology"/>
<reference evidence="15 16" key="1">
    <citation type="journal article" date="2019" name="Genome Biol. Evol.">
        <title>Insights into the evolution of the New World diploid cottons (Gossypium, subgenus Houzingenia) based on genome sequencing.</title>
        <authorList>
            <person name="Grover C.E."/>
            <person name="Arick M.A. 2nd"/>
            <person name="Thrash A."/>
            <person name="Conover J.L."/>
            <person name="Sanders W.S."/>
            <person name="Peterson D.G."/>
            <person name="Frelichowski J.E."/>
            <person name="Scheffler J.A."/>
            <person name="Scheffler B.E."/>
            <person name="Wendel J.F."/>
        </authorList>
    </citation>
    <scope>NUCLEOTIDE SEQUENCE [LARGE SCALE GENOMIC DNA]</scope>
    <source>
        <strain evidence="15">157</strain>
        <tissue evidence="15">Leaf</tissue>
    </source>
</reference>
<evidence type="ECO:0000256" key="2">
    <source>
        <dbReference type="ARBA" id="ARBA00004922"/>
    </source>
</evidence>
<dbReference type="GO" id="GO:0005789">
    <property type="term" value="C:endoplasmic reticulum membrane"/>
    <property type="evidence" value="ECO:0007669"/>
    <property type="project" value="UniProtKB-SubCell"/>
</dbReference>
<evidence type="ECO:0000256" key="4">
    <source>
        <dbReference type="ARBA" id="ARBA00011967"/>
    </source>
</evidence>
<accession>A0A7J8N5R7</accession>
<protein>
    <recommendedName>
        <fullName evidence="5">Dol-P-Glc:Glc(2)Man(9)GlcNAc(2)-PP-Dol alpha-1,2-glucosyltransferase</fullName>
        <ecNumber evidence="4">2.4.1.256</ecNumber>
    </recommendedName>
</protein>
<dbReference type="EMBL" id="JABEZX010000012">
    <property type="protein sequence ID" value="MBA0572223.1"/>
    <property type="molecule type" value="Genomic_DNA"/>
</dbReference>
<comment type="similarity">
    <text evidence="3">Belongs to the ALG10 glucosyltransferase family.</text>
</comment>
<name>A0A7J8N5R7_9ROSI</name>
<dbReference type="InterPro" id="IPR016900">
    <property type="entry name" value="Alg10"/>
</dbReference>
<dbReference type="GO" id="GO:0106073">
    <property type="term" value="F:dolichyl pyrophosphate Glc2Man9GlcNAc2 alpha-1,2-glucosyltransferase activity"/>
    <property type="evidence" value="ECO:0007669"/>
    <property type="project" value="UniProtKB-EC"/>
</dbReference>
<comment type="caution">
    <text evidence="15">The sequence shown here is derived from an EMBL/GenBank/DDBJ whole genome shotgun (WGS) entry which is preliminary data.</text>
</comment>
<dbReference type="EC" id="2.4.1.256" evidence="4"/>
<keyword evidence="8 14" id="KW-0812">Transmembrane</keyword>
<evidence type="ECO:0000256" key="5">
    <source>
        <dbReference type="ARBA" id="ARBA00018512"/>
    </source>
</evidence>
<evidence type="ECO:0000256" key="14">
    <source>
        <dbReference type="SAM" id="Phobius"/>
    </source>
</evidence>
<keyword evidence="7" id="KW-0808">Transferase</keyword>
<dbReference type="Proteomes" id="UP000593572">
    <property type="component" value="Unassembled WGS sequence"/>
</dbReference>
<evidence type="ECO:0000256" key="3">
    <source>
        <dbReference type="ARBA" id="ARBA00010600"/>
    </source>
</evidence>
<evidence type="ECO:0000256" key="12">
    <source>
        <dbReference type="ARBA" id="ARBA00044727"/>
    </source>
</evidence>
<evidence type="ECO:0000313" key="16">
    <source>
        <dbReference type="Proteomes" id="UP000593572"/>
    </source>
</evidence>
<gene>
    <name evidence="15" type="ORF">Golob_002580</name>
</gene>
<evidence type="ECO:0000256" key="6">
    <source>
        <dbReference type="ARBA" id="ARBA00022676"/>
    </source>
</evidence>
<comment type="catalytic activity">
    <reaction evidence="13">
        <text>an alpha-D-Glc-(1-&gt;3)-alpha-D-Glc-(1-&gt;3)-alpha-D-Man-(1-&gt;2)-alpha-D-Man-(1-&gt;2)-alpha-D-Man-(1-&gt;3)-[alpha-D-Man-(1-&gt;2)-alpha-D-Man-(1-&gt;3)-[alpha-D-Man-(1-&gt;2)-alpha-D-Man-(1-&gt;6)]-alpha-D-Man-(1-&gt;6)]-beta-D-Man-(1-&gt;4)-beta-D-GlcNAc-(1-&gt;4)-alpha-D-GlcNAc-diphospho-di-trans,poly-cis-dolichol + a di-trans,poly-cis-dolichyl beta-D-glucosyl phosphate = a alpha-D-Glc-(1-&gt;2)-alpha-D-Glc-(1-&gt;3)-alpha-D-Glc-(1-&gt;3)-alpha-D-Man-(1-&gt;2)-alpha-D-Man-(1-&gt;2)-alpha-D-Man-(1-&gt;3)-[alpha-D-Man-(1-&gt;2)-alpha-D-Man-(1-&gt;3)-[alpha-D-Man-(1-&gt;2)-alpha-D-Man-(1-&gt;6)]-alpha-D-Man-(1-&gt;6)]-beta-D-Man-(1-&gt;4)-beta-D-GlcNAc-(1-&gt;4)-alpha-D-GlcNAc-diphospho-di-trans,poly-cis-dolichol + a di-trans,poly-cis-dolichyl phosphate + H(+)</text>
        <dbReference type="Rhea" id="RHEA:29543"/>
        <dbReference type="Rhea" id="RHEA-COMP:19498"/>
        <dbReference type="Rhea" id="RHEA-COMP:19502"/>
        <dbReference type="Rhea" id="RHEA-COMP:19512"/>
        <dbReference type="Rhea" id="RHEA-COMP:19522"/>
        <dbReference type="ChEBI" id="CHEBI:15378"/>
        <dbReference type="ChEBI" id="CHEBI:57525"/>
        <dbReference type="ChEBI" id="CHEBI:57683"/>
        <dbReference type="ChEBI" id="CHEBI:132522"/>
        <dbReference type="ChEBI" id="CHEBI:132523"/>
        <dbReference type="EC" id="2.4.1.256"/>
    </reaction>
    <physiologicalReaction direction="left-to-right" evidence="13">
        <dbReference type="Rhea" id="RHEA:29544"/>
    </physiologicalReaction>
</comment>
<dbReference type="AlphaFoldDB" id="A0A7J8N5R7"/>
<evidence type="ECO:0000256" key="9">
    <source>
        <dbReference type="ARBA" id="ARBA00022824"/>
    </source>
</evidence>
<keyword evidence="11 14" id="KW-0472">Membrane</keyword>
<evidence type="ECO:0000256" key="7">
    <source>
        <dbReference type="ARBA" id="ARBA00022679"/>
    </source>
</evidence>